<dbReference type="PANTHER" id="PTHR46268:SF6">
    <property type="entry name" value="UNIVERSAL STRESS PROTEIN UP12"/>
    <property type="match status" value="1"/>
</dbReference>
<dbReference type="Pfam" id="PF00582">
    <property type="entry name" value="Usp"/>
    <property type="match status" value="1"/>
</dbReference>
<feature type="domain" description="UspA" evidence="2">
    <location>
        <begin position="8"/>
        <end position="138"/>
    </location>
</feature>
<dbReference type="OrthoDB" id="4614783at2"/>
<dbReference type="AlphaFoldDB" id="A0A124DZE9"/>
<gene>
    <name evidence="3" type="ORF">RMCB_1250</name>
</gene>
<sequence length="260" mass="27781">MFDSRTAKPVVVGIDGSATSIAAAEWGIKEAIARDVPLRLICVMKSKHPSSDDYYRDIHHAEESLRFAQAAVDAAGTFVKTETAILEGPPAAVLVEESRDAALVCVGSVGIGQYARSILGSTAAELAEKACCPVAVIRPRGFPSSHDIDWIVVAVTDKPDSDAVVETALTEAELRRAPVLMLGNRDGLEQRAKQCGQRHPGVHIYPITEGACVAGFLKKHDERVQLAVIGATEAGQLAHIIGPHGHRLFNHTQSSTLIVR</sequence>
<dbReference type="EMBL" id="BCSX01000016">
    <property type="protein sequence ID" value="GAS87154.1"/>
    <property type="molecule type" value="Genomic_DNA"/>
</dbReference>
<dbReference type="InterPro" id="IPR006015">
    <property type="entry name" value="Universal_stress_UspA"/>
</dbReference>
<dbReference type="SUPFAM" id="SSF52402">
    <property type="entry name" value="Adenine nucleotide alpha hydrolases-like"/>
    <property type="match status" value="1"/>
</dbReference>
<proteinExistence type="inferred from homology"/>
<evidence type="ECO:0000256" key="1">
    <source>
        <dbReference type="ARBA" id="ARBA00008791"/>
    </source>
</evidence>
<dbReference type="PRINTS" id="PR01438">
    <property type="entry name" value="UNVRSLSTRESS"/>
</dbReference>
<reference evidence="4" key="2">
    <citation type="submission" date="2016-02" db="EMBL/GenBank/DDBJ databases">
        <title>Draft genome sequence of five rapidly growing Mycobacterium species.</title>
        <authorList>
            <person name="Katahira K."/>
            <person name="Gotou Y."/>
            <person name="Iida K."/>
            <person name="Ogura Y."/>
            <person name="Hayashi T."/>
        </authorList>
    </citation>
    <scope>NUCLEOTIDE SEQUENCE [LARGE SCALE GENOMIC DNA]</scope>
    <source>
        <strain evidence="4">JCM15654</strain>
    </source>
</reference>
<evidence type="ECO:0000313" key="3">
    <source>
        <dbReference type="EMBL" id="GAS87154.1"/>
    </source>
</evidence>
<protein>
    <recommendedName>
        <fullName evidence="2">UspA domain-containing protein</fullName>
    </recommendedName>
</protein>
<name>A0A124DZE9_9MYCO</name>
<dbReference type="Proteomes" id="UP000069620">
    <property type="component" value="Unassembled WGS sequence"/>
</dbReference>
<keyword evidence="4" id="KW-1185">Reference proteome</keyword>
<organism evidence="3 4">
    <name type="scientific">Mycolicibacterium brisbanense</name>
    <dbReference type="NCBI Taxonomy" id="146020"/>
    <lineage>
        <taxon>Bacteria</taxon>
        <taxon>Bacillati</taxon>
        <taxon>Actinomycetota</taxon>
        <taxon>Actinomycetes</taxon>
        <taxon>Mycobacteriales</taxon>
        <taxon>Mycobacteriaceae</taxon>
        <taxon>Mycolicibacterium</taxon>
    </lineage>
</organism>
<comment type="caution">
    <text evidence="3">The sequence shown here is derived from an EMBL/GenBank/DDBJ whole genome shotgun (WGS) entry which is preliminary data.</text>
</comment>
<reference evidence="4" key="1">
    <citation type="journal article" date="2016" name="Genome Announc.">
        <title>Draft Genome Sequences of Five Rapidly Growing Mycobacterium Species, M. thermoresistibile, M. fortuitum subsp. acetamidolyticum, M. canariasense, M. brisbanense, and M. novocastrense.</title>
        <authorList>
            <person name="Katahira K."/>
            <person name="Ogura Y."/>
            <person name="Gotoh Y."/>
            <person name="Hayashi T."/>
        </authorList>
    </citation>
    <scope>NUCLEOTIDE SEQUENCE [LARGE SCALE GENOMIC DNA]</scope>
    <source>
        <strain evidence="4">JCM15654</strain>
    </source>
</reference>
<dbReference type="PANTHER" id="PTHR46268">
    <property type="entry name" value="STRESS RESPONSE PROTEIN NHAX"/>
    <property type="match status" value="1"/>
</dbReference>
<evidence type="ECO:0000259" key="2">
    <source>
        <dbReference type="Pfam" id="PF00582"/>
    </source>
</evidence>
<dbReference type="STRING" id="146020.RMCB_1250"/>
<dbReference type="RefSeq" id="WP_062828097.1">
    <property type="nucleotide sequence ID" value="NZ_BCSX01000016.1"/>
</dbReference>
<evidence type="ECO:0000313" key="4">
    <source>
        <dbReference type="Proteomes" id="UP000069620"/>
    </source>
</evidence>
<accession>A0A124DZE9</accession>
<dbReference type="InterPro" id="IPR006016">
    <property type="entry name" value="UspA"/>
</dbReference>
<dbReference type="Gene3D" id="3.40.50.12370">
    <property type="match status" value="1"/>
</dbReference>
<comment type="similarity">
    <text evidence="1">Belongs to the universal stress protein A family.</text>
</comment>